<dbReference type="PROSITE" id="PS50943">
    <property type="entry name" value="HTH_CROC1"/>
    <property type="match status" value="1"/>
</dbReference>
<dbReference type="InterPro" id="IPR010982">
    <property type="entry name" value="Lambda_DNA-bd_dom_sf"/>
</dbReference>
<dbReference type="EMBL" id="CP016076">
    <property type="protein sequence ID" value="APU13541.1"/>
    <property type="molecule type" value="Genomic_DNA"/>
</dbReference>
<evidence type="ECO:0000313" key="3">
    <source>
        <dbReference type="Proteomes" id="UP000185511"/>
    </source>
</evidence>
<dbReference type="CDD" id="cd00093">
    <property type="entry name" value="HTH_XRE"/>
    <property type="match status" value="1"/>
</dbReference>
<dbReference type="InterPro" id="IPR001387">
    <property type="entry name" value="Cro/C1-type_HTH"/>
</dbReference>
<accession>A0AAC9LA05</accession>
<dbReference type="KEGG" id="acad:UA74_07360"/>
<name>A0AAC9LA05_9PSEU</name>
<dbReference type="AlphaFoldDB" id="A0AAC9LA05"/>
<dbReference type="Pfam" id="PF13560">
    <property type="entry name" value="HTH_31"/>
    <property type="match status" value="1"/>
</dbReference>
<gene>
    <name evidence="2" type="ORF">UA74_07360</name>
</gene>
<reference evidence="3" key="1">
    <citation type="submission" date="2016-06" db="EMBL/GenBank/DDBJ databases">
        <title>Complete genome sequence of Actinoalloteichus fjordicus DSM 46855 (=ADI127-17), type strain of the new species Actinoalloteichus fjordicus.</title>
        <authorList>
            <person name="Ruckert C."/>
            <person name="Nouioui I."/>
            <person name="Willmese J."/>
            <person name="van Wezel G."/>
            <person name="Klenk H.-P."/>
            <person name="Kalinowski J."/>
            <person name="Zotchev S.B."/>
        </authorList>
    </citation>
    <scope>NUCLEOTIDE SEQUENCE [LARGE SCALE GENOMIC DNA]</scope>
    <source>
        <strain evidence="3">ADI127-7</strain>
    </source>
</reference>
<evidence type="ECO:0000259" key="1">
    <source>
        <dbReference type="PROSITE" id="PS50943"/>
    </source>
</evidence>
<dbReference type="Proteomes" id="UP000185511">
    <property type="component" value="Chromosome"/>
</dbReference>
<dbReference type="Gene3D" id="1.10.260.40">
    <property type="entry name" value="lambda repressor-like DNA-binding domains"/>
    <property type="match status" value="1"/>
</dbReference>
<organism evidence="2 3">
    <name type="scientific">Actinoalloteichus fjordicus</name>
    <dbReference type="NCBI Taxonomy" id="1612552"/>
    <lineage>
        <taxon>Bacteria</taxon>
        <taxon>Bacillati</taxon>
        <taxon>Actinomycetota</taxon>
        <taxon>Actinomycetes</taxon>
        <taxon>Pseudonocardiales</taxon>
        <taxon>Pseudonocardiaceae</taxon>
        <taxon>Actinoalloteichus</taxon>
    </lineage>
</organism>
<keyword evidence="3" id="KW-1185">Reference proteome</keyword>
<evidence type="ECO:0000313" key="2">
    <source>
        <dbReference type="EMBL" id="APU13541.1"/>
    </source>
</evidence>
<protein>
    <submittedName>
        <fullName evidence="2">Transcriptional regulator</fullName>
    </submittedName>
</protein>
<dbReference type="GO" id="GO:0003677">
    <property type="term" value="F:DNA binding"/>
    <property type="evidence" value="ECO:0007669"/>
    <property type="project" value="InterPro"/>
</dbReference>
<proteinExistence type="predicted"/>
<feature type="domain" description="HTH cro/C1-type" evidence="1">
    <location>
        <begin position="56"/>
        <end position="111"/>
    </location>
</feature>
<dbReference type="SMART" id="SM00530">
    <property type="entry name" value="HTH_XRE"/>
    <property type="match status" value="1"/>
</dbReference>
<dbReference type="SUPFAM" id="SSF47413">
    <property type="entry name" value="lambda repressor-like DNA-binding domains"/>
    <property type="match status" value="1"/>
</dbReference>
<sequence length="447" mass="49178">MRVHGEDFCADLVLCLRRYTRRQRHHRCVHPADVSTSRELKEPDVDVQDALIGHRIREVRRWRRLNLTVTAELAGMSAGYLSRLERGERTVNRRSILEALAQALRVSPTDLTGQPYEPTDPVSSEAHAALARMEIVLGELDLGTDPGVRARPWAQIEKSVDHLNTVLRRDADYAGQGQLVPGLLTELHAAYVQQPEHRGDILVGLLHAYHSAAVLTKNLGVRGLPILAARLAEGCARELGRPEWTAFASWLRSHAAGSLGRARQYEMSVRAVDAVVVRDANAVQISGMLHLNAALAAAAQQKADVVSTHLDEAAALAGRLPEGAENFGFLYFGSDNVGIWRVSLMTELGAGGKVAELARGVHPAALPARARQCMYWTDLGRALITERATRDEGIRALRRAEEIAPQRVRNNPFVREAVSGLLRSSRSEAGRRELRGLAWRMGVAPTQ</sequence>